<accession>A0A0F9EYQ6</accession>
<sequence length="46" mass="5211">MEVKCKNCSNFEGKDKVLGDYTCYATNRSCAPNDSCELFKPSNKRD</sequence>
<gene>
    <name evidence="1" type="ORF">LCGC14_2017340</name>
</gene>
<protein>
    <submittedName>
        <fullName evidence="1">Uncharacterized protein</fullName>
    </submittedName>
</protein>
<organism evidence="1">
    <name type="scientific">marine sediment metagenome</name>
    <dbReference type="NCBI Taxonomy" id="412755"/>
    <lineage>
        <taxon>unclassified sequences</taxon>
        <taxon>metagenomes</taxon>
        <taxon>ecological metagenomes</taxon>
    </lineage>
</organism>
<name>A0A0F9EYQ6_9ZZZZ</name>
<dbReference type="AlphaFoldDB" id="A0A0F9EYQ6"/>
<proteinExistence type="predicted"/>
<dbReference type="EMBL" id="LAZR01023239">
    <property type="protein sequence ID" value="KKL79189.1"/>
    <property type="molecule type" value="Genomic_DNA"/>
</dbReference>
<reference evidence="1" key="1">
    <citation type="journal article" date="2015" name="Nature">
        <title>Complex archaea that bridge the gap between prokaryotes and eukaryotes.</title>
        <authorList>
            <person name="Spang A."/>
            <person name="Saw J.H."/>
            <person name="Jorgensen S.L."/>
            <person name="Zaremba-Niedzwiedzka K."/>
            <person name="Martijn J."/>
            <person name="Lind A.E."/>
            <person name="van Eijk R."/>
            <person name="Schleper C."/>
            <person name="Guy L."/>
            <person name="Ettema T.J."/>
        </authorList>
    </citation>
    <scope>NUCLEOTIDE SEQUENCE</scope>
</reference>
<evidence type="ECO:0000313" key="1">
    <source>
        <dbReference type="EMBL" id="KKL79189.1"/>
    </source>
</evidence>
<comment type="caution">
    <text evidence="1">The sequence shown here is derived from an EMBL/GenBank/DDBJ whole genome shotgun (WGS) entry which is preliminary data.</text>
</comment>